<dbReference type="InterPro" id="IPR001314">
    <property type="entry name" value="Peptidase_S1A"/>
</dbReference>
<evidence type="ECO:0000259" key="18">
    <source>
        <dbReference type="PROSITE" id="PS50240"/>
    </source>
</evidence>
<evidence type="ECO:0000256" key="5">
    <source>
        <dbReference type="ARBA" id="ARBA00022729"/>
    </source>
</evidence>
<reference evidence="20" key="1">
    <citation type="submission" date="2025-08" db="UniProtKB">
        <authorList>
            <consortium name="RefSeq"/>
        </authorList>
    </citation>
    <scope>IDENTIFICATION</scope>
    <source>
        <tissue evidence="20">Kidney</tissue>
    </source>
</reference>
<evidence type="ECO:0000256" key="15">
    <source>
        <dbReference type="ARBA" id="ARBA00078124"/>
    </source>
</evidence>
<evidence type="ECO:0000256" key="11">
    <source>
        <dbReference type="ARBA" id="ARBA00023180"/>
    </source>
</evidence>
<evidence type="ECO:0000256" key="9">
    <source>
        <dbReference type="ARBA" id="ARBA00023145"/>
    </source>
</evidence>
<keyword evidence="8 16" id="KW-0720">Serine protease</keyword>
<gene>
    <name evidence="20" type="primary">PRSS36</name>
</gene>
<feature type="chain" id="PRO_5027878075" description="Polyserase-2" evidence="17">
    <location>
        <begin position="23"/>
        <end position="753"/>
    </location>
</feature>
<keyword evidence="7 16" id="KW-0378">Hydrolase</keyword>
<evidence type="ECO:0000313" key="19">
    <source>
        <dbReference type="Proteomes" id="UP000515202"/>
    </source>
</evidence>
<dbReference type="CTD" id="146547"/>
<dbReference type="PANTHER" id="PTHR24253">
    <property type="entry name" value="TRANSMEMBRANE PROTEASE SERINE"/>
    <property type="match status" value="1"/>
</dbReference>
<keyword evidence="10" id="KW-1015">Disulfide bond</keyword>
<feature type="signal peptide" evidence="17">
    <location>
        <begin position="1"/>
        <end position="22"/>
    </location>
</feature>
<evidence type="ECO:0000256" key="16">
    <source>
        <dbReference type="RuleBase" id="RU363034"/>
    </source>
</evidence>
<dbReference type="SMART" id="SM00020">
    <property type="entry name" value="Tryp_SPc"/>
    <property type="match status" value="1"/>
</dbReference>
<dbReference type="Proteomes" id="UP000515202">
    <property type="component" value="Unplaced"/>
</dbReference>
<keyword evidence="2" id="KW-0964">Secreted</keyword>
<dbReference type="InterPro" id="IPR001254">
    <property type="entry name" value="Trypsin_dom"/>
</dbReference>
<protein>
    <recommendedName>
        <fullName evidence="13">Polyserase-2</fullName>
    </recommendedName>
    <alternativeName>
        <fullName evidence="15">Polyserine protease 2</fullName>
    </alternativeName>
    <alternativeName>
        <fullName evidence="14">Serine protease 36</fullName>
    </alternativeName>
</protein>
<dbReference type="PROSITE" id="PS50240">
    <property type="entry name" value="TRYPSIN_DOM"/>
    <property type="match status" value="2"/>
</dbReference>
<dbReference type="InterPro" id="IPR009003">
    <property type="entry name" value="Peptidase_S1_PA"/>
</dbReference>
<dbReference type="Gene3D" id="2.40.10.10">
    <property type="entry name" value="Trypsin-like serine proteases"/>
    <property type="match status" value="3"/>
</dbReference>
<dbReference type="CDD" id="cd00190">
    <property type="entry name" value="Tryp_SPc"/>
    <property type="match status" value="1"/>
</dbReference>
<dbReference type="AlphaFoldDB" id="A0A6P3R7Z7"/>
<evidence type="ECO:0000256" key="8">
    <source>
        <dbReference type="ARBA" id="ARBA00022825"/>
    </source>
</evidence>
<evidence type="ECO:0000256" key="3">
    <source>
        <dbReference type="ARBA" id="ARBA00022530"/>
    </source>
</evidence>
<comment type="subcellular location">
    <subcellularLocation>
        <location evidence="1">Secreted</location>
        <location evidence="1">Extracellular space</location>
        <location evidence="1">Extracellular matrix</location>
    </subcellularLocation>
</comment>
<keyword evidence="11" id="KW-0325">Glycoprotein</keyword>
<evidence type="ECO:0000256" key="6">
    <source>
        <dbReference type="ARBA" id="ARBA00022737"/>
    </source>
</evidence>
<dbReference type="Pfam" id="PF00089">
    <property type="entry name" value="Trypsin"/>
    <property type="match status" value="3"/>
</dbReference>
<dbReference type="OrthoDB" id="10002959at2759"/>
<dbReference type="GeneID" id="105304506"/>
<evidence type="ECO:0000256" key="13">
    <source>
        <dbReference type="ARBA" id="ARBA00070432"/>
    </source>
</evidence>
<proteinExistence type="predicted"/>
<feature type="domain" description="Peptidase S1" evidence="18">
    <location>
        <begin position="326"/>
        <end position="556"/>
    </location>
</feature>
<organism evidence="19 20">
    <name type="scientific">Pteropus vampyrus</name>
    <name type="common">Large flying fox</name>
    <dbReference type="NCBI Taxonomy" id="132908"/>
    <lineage>
        <taxon>Eukaryota</taxon>
        <taxon>Metazoa</taxon>
        <taxon>Chordata</taxon>
        <taxon>Craniata</taxon>
        <taxon>Vertebrata</taxon>
        <taxon>Euteleostomi</taxon>
        <taxon>Mammalia</taxon>
        <taxon>Eutheria</taxon>
        <taxon>Laurasiatheria</taxon>
        <taxon>Chiroptera</taxon>
        <taxon>Yinpterochiroptera</taxon>
        <taxon>Pteropodoidea</taxon>
        <taxon>Pteropodidae</taxon>
        <taxon>Pteropodinae</taxon>
        <taxon>Pteropus</taxon>
    </lineage>
</organism>
<dbReference type="InterPro" id="IPR033116">
    <property type="entry name" value="TRYPSIN_SER"/>
</dbReference>
<dbReference type="GO" id="GO:0006508">
    <property type="term" value="P:proteolysis"/>
    <property type="evidence" value="ECO:0007669"/>
    <property type="project" value="UniProtKB-KW"/>
</dbReference>
<evidence type="ECO:0000256" key="12">
    <source>
        <dbReference type="ARBA" id="ARBA00055906"/>
    </source>
</evidence>
<name>A0A6P3R7Z7_PTEVA</name>
<evidence type="ECO:0000256" key="4">
    <source>
        <dbReference type="ARBA" id="ARBA00022670"/>
    </source>
</evidence>
<comment type="function">
    <text evidence="12">Serine protease. Hydrolyzes the peptides N-t-Boc-Gln-Ala-Arg-AMC and N-t-Boc-Gln-Gly-Arg-AMC and, to a lesser extent, N-t-Boc-Ala-Phe-Lys-AMC and N-t-Boc-Val-Leu-Lys-AMC. Has a preference for substrates with an Arg instead of a Lys residue in position P1.</text>
</comment>
<dbReference type="PANTHER" id="PTHR24253:SF100">
    <property type="entry name" value="POLYSERASE-2"/>
    <property type="match status" value="1"/>
</dbReference>
<dbReference type="InterPro" id="IPR043504">
    <property type="entry name" value="Peptidase_S1_PA_chymotrypsin"/>
</dbReference>
<dbReference type="FunFam" id="2.40.10.10:FF:000044">
    <property type="entry name" value="polyserase-2 isoform X1"/>
    <property type="match status" value="1"/>
</dbReference>
<dbReference type="PRINTS" id="PR00722">
    <property type="entry name" value="CHYMOTRYPSIN"/>
</dbReference>
<dbReference type="InterPro" id="IPR018114">
    <property type="entry name" value="TRYPSIN_HIS"/>
</dbReference>
<accession>A0A6P3R7Z7</accession>
<dbReference type="GO" id="GO:0004252">
    <property type="term" value="F:serine-type endopeptidase activity"/>
    <property type="evidence" value="ECO:0007669"/>
    <property type="project" value="InterPro"/>
</dbReference>
<evidence type="ECO:0000256" key="10">
    <source>
        <dbReference type="ARBA" id="ARBA00023157"/>
    </source>
</evidence>
<keyword evidence="6" id="KW-0677">Repeat</keyword>
<evidence type="ECO:0000256" key="2">
    <source>
        <dbReference type="ARBA" id="ARBA00022525"/>
    </source>
</evidence>
<keyword evidence="19" id="KW-1185">Reference proteome</keyword>
<evidence type="ECO:0000256" key="7">
    <source>
        <dbReference type="ARBA" id="ARBA00022801"/>
    </source>
</evidence>
<dbReference type="PROSITE" id="PS00135">
    <property type="entry name" value="TRYPSIN_SER"/>
    <property type="match status" value="1"/>
</dbReference>
<keyword evidence="9" id="KW-0865">Zymogen</keyword>
<dbReference type="RefSeq" id="XP_011376897.1">
    <property type="nucleotide sequence ID" value="XM_011378595.2"/>
</dbReference>
<keyword evidence="3" id="KW-0272">Extracellular matrix</keyword>
<evidence type="ECO:0000313" key="20">
    <source>
        <dbReference type="RefSeq" id="XP_011376897.1"/>
    </source>
</evidence>
<dbReference type="PROSITE" id="PS00134">
    <property type="entry name" value="TRYPSIN_HIS"/>
    <property type="match status" value="1"/>
</dbReference>
<evidence type="ECO:0000256" key="17">
    <source>
        <dbReference type="SAM" id="SignalP"/>
    </source>
</evidence>
<keyword evidence="5 17" id="KW-0732">Signal</keyword>
<dbReference type="SUPFAM" id="SSF50494">
    <property type="entry name" value="Trypsin-like serine proteases"/>
    <property type="match status" value="3"/>
</dbReference>
<evidence type="ECO:0000256" key="1">
    <source>
        <dbReference type="ARBA" id="ARBA00004498"/>
    </source>
</evidence>
<keyword evidence="4 16" id="KW-0645">Protease</keyword>
<evidence type="ECO:0000256" key="14">
    <source>
        <dbReference type="ARBA" id="ARBA00075643"/>
    </source>
</evidence>
<dbReference type="FunFam" id="2.40.10.10:FF:000024">
    <property type="entry name" value="Serine protease 53"/>
    <property type="match status" value="1"/>
</dbReference>
<feature type="domain" description="Peptidase S1" evidence="18">
    <location>
        <begin position="47"/>
        <end position="291"/>
    </location>
</feature>
<sequence>MFQHLLLPLVILAISPIPGAFEDSVLSPAQEELEDLDCGHPEPSDRIVGGSDARPRSWPWQVSLHHGGGHICGGSLIAPSWVLSAAHCFVNNRTLEPAAEWSVLLGVHSQDGTLDGVQVRAVAAILVPDNYSSAELGADLALLRLASPASLGPAVRPVCLPRASHRFAYGTACWATGWGDVQEKDPLPLPWVLQEVELRLLGEAACQCLYSRPGPFNLTFQLLPGMLCAGYPEGRRDTCQGDSGGPLVCEEGGRWFQAGITSFGFGCGRRNRPGVFTAVAPYEAWIREQVMGSESEPVFPSQSPELQSGPWELKDENCTITLPECGKAPQPGAWPWEAQVMVPGSKPCHGALVSESWVLVPASCFLDPRSTDRPPRDLDNWRVLLPSRPRPEQVARLVPHKNASWDDTSDLVLLQLRAPVNLSLGPRPVCLPHPEHYFLPGSRCRLARWGSGGPASGPTALLEAELLSGWWCHCLYGRQGALVPPPGHPPHKLCPAYREEEEEAGHCWNESSWSLLCQEEGTWFLAGIRDFSSGCLRPRAFHPLQTHGPWIGHVTQGAYLEDQLAWDWGSEGEETETQICPPRTEHGACGLRPEPAPMGLLWPWMAEVHVAGDRVCTGILVAPGWVLAATHCVLRPGSTTVPYIEVYLGRAGASPLPQGQQVASAPLLLCQTEGGSWVFVGIAVQGSRELFATTGPEEAWLSHTVGEAHFLPPSGSPYWLPEGSNLCPLDMAGASGSSSAVLFLLLLTPLIQG</sequence>